<dbReference type="InterPro" id="IPR022398">
    <property type="entry name" value="Peptidase_S8_His-AS"/>
</dbReference>
<dbReference type="RefSeq" id="WP_380673007.1">
    <property type="nucleotide sequence ID" value="NZ_JBHTCJ010000020.1"/>
</dbReference>
<dbReference type="SUPFAM" id="SSF54897">
    <property type="entry name" value="Protease propeptides/inhibitors"/>
    <property type="match status" value="1"/>
</dbReference>
<gene>
    <name evidence="12" type="ORF">ACFQRI_25775</name>
</gene>
<evidence type="ECO:0000256" key="5">
    <source>
        <dbReference type="ARBA" id="ARBA00022825"/>
    </source>
</evidence>
<dbReference type="PROSITE" id="PS00138">
    <property type="entry name" value="SUBTILASE_SER"/>
    <property type="match status" value="1"/>
</dbReference>
<feature type="domain" description="Inhibitor I9" evidence="11">
    <location>
        <begin position="33"/>
        <end position="97"/>
    </location>
</feature>
<dbReference type="CDD" id="cd07477">
    <property type="entry name" value="Peptidases_S8_Subtilisin_subset"/>
    <property type="match status" value="1"/>
</dbReference>
<feature type="active site" description="Charge relay system" evidence="6">
    <location>
        <position position="135"/>
    </location>
</feature>
<dbReference type="InterPro" id="IPR037045">
    <property type="entry name" value="S8pro/Inhibitor_I9_sf"/>
</dbReference>
<feature type="region of interest" description="Disordered" evidence="8">
    <location>
        <begin position="378"/>
        <end position="405"/>
    </location>
</feature>
<comment type="caution">
    <text evidence="12">The sequence shown here is derived from an EMBL/GenBank/DDBJ whole genome shotgun (WGS) entry which is preliminary data.</text>
</comment>
<dbReference type="InterPro" id="IPR010259">
    <property type="entry name" value="S8pro/Inhibitor_I9"/>
</dbReference>
<dbReference type="InterPro" id="IPR036852">
    <property type="entry name" value="Peptidase_S8/S53_dom_sf"/>
</dbReference>
<evidence type="ECO:0000256" key="2">
    <source>
        <dbReference type="ARBA" id="ARBA00022670"/>
    </source>
</evidence>
<dbReference type="EMBL" id="JBHTCJ010000020">
    <property type="protein sequence ID" value="MFC7344833.1"/>
    <property type="molecule type" value="Genomic_DNA"/>
</dbReference>
<keyword evidence="2 6" id="KW-0645">Protease</keyword>
<feature type="active site" description="Charge relay system" evidence="6">
    <location>
        <position position="166"/>
    </location>
</feature>
<evidence type="ECO:0000256" key="3">
    <source>
        <dbReference type="ARBA" id="ARBA00022723"/>
    </source>
</evidence>
<dbReference type="InterPro" id="IPR015500">
    <property type="entry name" value="Peptidase_S8_subtilisin-rel"/>
</dbReference>
<dbReference type="Gene3D" id="3.40.50.200">
    <property type="entry name" value="Peptidase S8/S53 domain"/>
    <property type="match status" value="1"/>
</dbReference>
<feature type="chain" id="PRO_5047265495" evidence="9">
    <location>
        <begin position="25"/>
        <end position="405"/>
    </location>
</feature>
<dbReference type="InterPro" id="IPR023827">
    <property type="entry name" value="Peptidase_S8_Asp-AS"/>
</dbReference>
<evidence type="ECO:0000256" key="9">
    <source>
        <dbReference type="SAM" id="SignalP"/>
    </source>
</evidence>
<dbReference type="PROSITE" id="PS00136">
    <property type="entry name" value="SUBTILASE_ASP"/>
    <property type="match status" value="1"/>
</dbReference>
<keyword evidence="13" id="KW-1185">Reference proteome</keyword>
<dbReference type="PROSITE" id="PS51892">
    <property type="entry name" value="SUBTILASE"/>
    <property type="match status" value="1"/>
</dbReference>
<evidence type="ECO:0000256" key="8">
    <source>
        <dbReference type="SAM" id="MobiDB-lite"/>
    </source>
</evidence>
<reference evidence="13" key="1">
    <citation type="journal article" date="2019" name="Int. J. Syst. Evol. Microbiol.">
        <title>The Global Catalogue of Microorganisms (GCM) 10K type strain sequencing project: providing services to taxonomists for standard genome sequencing and annotation.</title>
        <authorList>
            <consortium name="The Broad Institute Genomics Platform"/>
            <consortium name="The Broad Institute Genome Sequencing Center for Infectious Disease"/>
            <person name="Wu L."/>
            <person name="Ma J."/>
        </authorList>
    </citation>
    <scope>NUCLEOTIDE SEQUENCE [LARGE SCALE GENOMIC DNA]</scope>
    <source>
        <strain evidence="13">WLHS5</strain>
    </source>
</reference>
<keyword evidence="4 6" id="KW-0378">Hydrolase</keyword>
<dbReference type="PRINTS" id="PR00723">
    <property type="entry name" value="SUBTILISIN"/>
</dbReference>
<evidence type="ECO:0000256" key="7">
    <source>
        <dbReference type="RuleBase" id="RU003355"/>
    </source>
</evidence>
<dbReference type="PROSITE" id="PS00137">
    <property type="entry name" value="SUBTILASE_HIS"/>
    <property type="match status" value="1"/>
</dbReference>
<sequence>MRRPTTALVLACALAGATGLTAHAAPPPAEREYIVVLEEGTNAKGKADEHSRAHGAQVKHVYQAAMKGYSGRMSEQERERVAADPDVAWVEPVRQVRATAQSLPTGIDRVNADASPTAAIDGADQRTDADVAVIDTGVDSSHPDLDVVGGKNCTLPMLPPEDGNGHGTHVAGTIGAVDNGDGVVGVAPGARIWAVKVLNDAGVGTTADVVCGIDYVAANAGTIDVANMSLGGAGSDDGQCGRASGDSEHSAICRAVSAGVTFAVAAGNDSADAANSTPAAYDEVITVSALADFNGRPGGGAPATCRQDEDDTFADFSNFGADVDLIAPGVCITSTWPNGGYNTISGTSMATPHVAGGAALHKATNPGASPEQVKNALQRAGTKDWTWPSQDPDGTQESLLDVTGF</sequence>
<keyword evidence="3" id="KW-0479">Metal-binding</keyword>
<organism evidence="12 13">
    <name type="scientific">Saccharopolyspora griseoalba</name>
    <dbReference type="NCBI Taxonomy" id="1431848"/>
    <lineage>
        <taxon>Bacteria</taxon>
        <taxon>Bacillati</taxon>
        <taxon>Actinomycetota</taxon>
        <taxon>Actinomycetes</taxon>
        <taxon>Pseudonocardiales</taxon>
        <taxon>Pseudonocardiaceae</taxon>
        <taxon>Saccharopolyspora</taxon>
    </lineage>
</organism>
<dbReference type="SUPFAM" id="SSF52743">
    <property type="entry name" value="Subtilisin-like"/>
    <property type="match status" value="1"/>
</dbReference>
<proteinExistence type="inferred from homology"/>
<feature type="domain" description="Peptidase S8/S53" evidence="10">
    <location>
        <begin position="131"/>
        <end position="381"/>
    </location>
</feature>
<dbReference type="InterPro" id="IPR034202">
    <property type="entry name" value="Subtilisin_Carlsberg-like"/>
</dbReference>
<comment type="similarity">
    <text evidence="1 6 7">Belongs to the peptidase S8 family.</text>
</comment>
<evidence type="ECO:0000256" key="6">
    <source>
        <dbReference type="PROSITE-ProRule" id="PRU01240"/>
    </source>
</evidence>
<feature type="signal peptide" evidence="9">
    <location>
        <begin position="1"/>
        <end position="24"/>
    </location>
</feature>
<dbReference type="InterPro" id="IPR050131">
    <property type="entry name" value="Peptidase_S8_subtilisin-like"/>
</dbReference>
<dbReference type="PANTHER" id="PTHR43806:SF11">
    <property type="entry name" value="CEREVISIN-RELATED"/>
    <property type="match status" value="1"/>
</dbReference>
<evidence type="ECO:0000259" key="11">
    <source>
        <dbReference type="Pfam" id="PF05922"/>
    </source>
</evidence>
<evidence type="ECO:0000256" key="1">
    <source>
        <dbReference type="ARBA" id="ARBA00011073"/>
    </source>
</evidence>
<keyword evidence="9" id="KW-0732">Signal</keyword>
<name>A0ABW2LU63_9PSEU</name>
<evidence type="ECO:0000313" key="13">
    <source>
        <dbReference type="Proteomes" id="UP001596504"/>
    </source>
</evidence>
<evidence type="ECO:0000313" key="12">
    <source>
        <dbReference type="EMBL" id="MFC7344833.1"/>
    </source>
</evidence>
<dbReference type="Proteomes" id="UP001596504">
    <property type="component" value="Unassembled WGS sequence"/>
</dbReference>
<dbReference type="PANTHER" id="PTHR43806">
    <property type="entry name" value="PEPTIDASE S8"/>
    <property type="match status" value="1"/>
</dbReference>
<dbReference type="InterPro" id="IPR023828">
    <property type="entry name" value="Peptidase_S8_Ser-AS"/>
</dbReference>
<dbReference type="Pfam" id="PF05922">
    <property type="entry name" value="Inhibitor_I9"/>
    <property type="match status" value="1"/>
</dbReference>
<keyword evidence="5 6" id="KW-0720">Serine protease</keyword>
<feature type="compositionally biased region" description="Polar residues" evidence="8">
    <location>
        <begin position="387"/>
        <end position="398"/>
    </location>
</feature>
<accession>A0ABW2LU63</accession>
<dbReference type="Pfam" id="PF00082">
    <property type="entry name" value="Peptidase_S8"/>
    <property type="match status" value="1"/>
</dbReference>
<evidence type="ECO:0000259" key="10">
    <source>
        <dbReference type="Pfam" id="PF00082"/>
    </source>
</evidence>
<feature type="active site" description="Charge relay system" evidence="6">
    <location>
        <position position="348"/>
    </location>
</feature>
<dbReference type="Gene3D" id="3.30.70.80">
    <property type="entry name" value="Peptidase S8 propeptide/proteinase inhibitor I9"/>
    <property type="match status" value="1"/>
</dbReference>
<protein>
    <submittedName>
        <fullName evidence="12">S8 family peptidase</fullName>
    </submittedName>
</protein>
<evidence type="ECO:0000256" key="4">
    <source>
        <dbReference type="ARBA" id="ARBA00022801"/>
    </source>
</evidence>
<dbReference type="InterPro" id="IPR000209">
    <property type="entry name" value="Peptidase_S8/S53_dom"/>
</dbReference>